<keyword evidence="2" id="KW-1185">Reference proteome</keyword>
<reference evidence="1 2" key="1">
    <citation type="submission" date="2016-12" db="EMBL/GenBank/DDBJ databases">
        <authorList>
            <person name="Song W.-J."/>
            <person name="Kurnit D.M."/>
        </authorList>
    </citation>
    <scope>NUCLEOTIDE SEQUENCE [LARGE SCALE GENOMIC DNA]</scope>
    <source>
        <strain evidence="1 2">DSM 12503</strain>
    </source>
</reference>
<accession>A0A1M7YP04</accession>
<proteinExistence type="predicted"/>
<protein>
    <submittedName>
        <fullName evidence="1">Uncharacterized protein</fullName>
    </submittedName>
</protein>
<dbReference type="AlphaFoldDB" id="A0A1M7YP04"/>
<dbReference type="STRING" id="1121345.SAMN02745217_04683"/>
<sequence length="47" mass="5674">MPWLIKSGWKCAIIHKVWTIQEDKDFLIFEVEKDRAILVKAFTKKRI</sequence>
<dbReference type="Proteomes" id="UP000184612">
    <property type="component" value="Unassembled WGS sequence"/>
</dbReference>
<name>A0A1M7YP04_9FIRM</name>
<evidence type="ECO:0000313" key="2">
    <source>
        <dbReference type="Proteomes" id="UP000184612"/>
    </source>
</evidence>
<dbReference type="EMBL" id="FRFD01000019">
    <property type="protein sequence ID" value="SHO54226.1"/>
    <property type="molecule type" value="Genomic_DNA"/>
</dbReference>
<organism evidence="1 2">
    <name type="scientific">Anaerocolumna xylanovorans DSM 12503</name>
    <dbReference type="NCBI Taxonomy" id="1121345"/>
    <lineage>
        <taxon>Bacteria</taxon>
        <taxon>Bacillati</taxon>
        <taxon>Bacillota</taxon>
        <taxon>Clostridia</taxon>
        <taxon>Lachnospirales</taxon>
        <taxon>Lachnospiraceae</taxon>
        <taxon>Anaerocolumna</taxon>
    </lineage>
</organism>
<evidence type="ECO:0000313" key="1">
    <source>
        <dbReference type="EMBL" id="SHO54226.1"/>
    </source>
</evidence>
<gene>
    <name evidence="1" type="ORF">SAMN02745217_04683</name>
</gene>